<organism evidence="10 11">
    <name type="scientific">Alkalicoccobacillus plakortidis</name>
    <dbReference type="NCBI Taxonomy" id="444060"/>
    <lineage>
        <taxon>Bacteria</taxon>
        <taxon>Bacillati</taxon>
        <taxon>Bacillota</taxon>
        <taxon>Bacilli</taxon>
        <taxon>Bacillales</taxon>
        <taxon>Bacillaceae</taxon>
        <taxon>Alkalicoccobacillus</taxon>
    </lineage>
</organism>
<dbReference type="EMBL" id="LJJD01000041">
    <property type="protein sequence ID" value="KQL51659.1"/>
    <property type="molecule type" value="Genomic_DNA"/>
</dbReference>
<dbReference type="CDD" id="cd00483">
    <property type="entry name" value="HPPK"/>
    <property type="match status" value="1"/>
</dbReference>
<protein>
    <recommendedName>
        <fullName evidence="3">2-amino-4-hydroxy-6-hydroxymethyldihydropteridine diphosphokinase</fullName>
        <ecNumber evidence="3">2.7.6.3</ecNumber>
    </recommendedName>
</protein>
<evidence type="ECO:0000256" key="1">
    <source>
        <dbReference type="ARBA" id="ARBA00000198"/>
    </source>
</evidence>
<evidence type="ECO:0000313" key="11">
    <source>
        <dbReference type="Proteomes" id="UP000051061"/>
    </source>
</evidence>
<accession>A0A9D5I0H3</accession>
<evidence type="ECO:0000256" key="6">
    <source>
        <dbReference type="ARBA" id="ARBA00022777"/>
    </source>
</evidence>
<sequence>MSSQVFIAIGSNLGNREQNLMVAVERLQADESIQVVRASSIYETDPVGYEDQGPFLNMVIEVATSYHPLELLEITQDIELVLGREREIVNGPRTVDLDLLLYEGVRLDIDDLQIPHPRMWDRAFVLVPLAEIAPKIKSEKSGLPLSEVINKQFNDKEGVRWWKQWNGVGTYEPIES</sequence>
<dbReference type="SUPFAM" id="SSF55083">
    <property type="entry name" value="6-hydroxymethyl-7,8-dihydropterin pyrophosphokinase, HPPK"/>
    <property type="match status" value="1"/>
</dbReference>
<keyword evidence="7" id="KW-0067">ATP-binding</keyword>
<dbReference type="Gene3D" id="3.30.70.560">
    <property type="entry name" value="7,8-Dihydro-6-hydroxymethylpterin-pyrophosphokinase HPPK"/>
    <property type="match status" value="1"/>
</dbReference>
<dbReference type="GO" id="GO:0046656">
    <property type="term" value="P:folic acid biosynthetic process"/>
    <property type="evidence" value="ECO:0007669"/>
    <property type="project" value="UniProtKB-KW"/>
</dbReference>
<dbReference type="PANTHER" id="PTHR43071:SF1">
    <property type="entry name" value="2-AMINO-4-HYDROXY-6-HYDROXYMETHYLDIHYDROPTERIDINE PYROPHOSPHOKINASE"/>
    <property type="match status" value="1"/>
</dbReference>
<dbReference type="EC" id="2.7.6.3" evidence="3"/>
<evidence type="ECO:0000256" key="2">
    <source>
        <dbReference type="ARBA" id="ARBA00005051"/>
    </source>
</evidence>
<evidence type="ECO:0000313" key="10">
    <source>
        <dbReference type="EMBL" id="KQL51659.1"/>
    </source>
</evidence>
<evidence type="ECO:0000256" key="8">
    <source>
        <dbReference type="ARBA" id="ARBA00022909"/>
    </source>
</evidence>
<evidence type="ECO:0000256" key="5">
    <source>
        <dbReference type="ARBA" id="ARBA00022741"/>
    </source>
</evidence>
<feature type="domain" description="7,8-dihydro-6-hydroxymethylpterin-pyrophosphokinase" evidence="9">
    <location>
        <begin position="6"/>
        <end position="134"/>
    </location>
</feature>
<proteinExistence type="predicted"/>
<keyword evidence="11" id="KW-1185">Reference proteome</keyword>
<evidence type="ECO:0000256" key="7">
    <source>
        <dbReference type="ARBA" id="ARBA00022840"/>
    </source>
</evidence>
<dbReference type="AlphaFoldDB" id="A0A9D5I0H3"/>
<dbReference type="InterPro" id="IPR000550">
    <property type="entry name" value="Hppk"/>
</dbReference>
<reference evidence="10 11" key="1">
    <citation type="submission" date="2015-09" db="EMBL/GenBank/DDBJ databases">
        <title>Genome sequencing project for genomic taxonomy and phylogenomics of Bacillus-like bacteria.</title>
        <authorList>
            <person name="Liu B."/>
            <person name="Wang J."/>
            <person name="Zhu Y."/>
            <person name="Liu G."/>
            <person name="Chen Q."/>
            <person name="Chen Z."/>
            <person name="Lan J."/>
            <person name="Che J."/>
            <person name="Ge C."/>
            <person name="Shi H."/>
            <person name="Pan Z."/>
            <person name="Liu X."/>
        </authorList>
    </citation>
    <scope>NUCLEOTIDE SEQUENCE [LARGE SCALE GENOMIC DNA]</scope>
    <source>
        <strain evidence="10 11">DSM 19153</strain>
    </source>
</reference>
<keyword evidence="4" id="KW-0808">Transferase</keyword>
<dbReference type="Proteomes" id="UP000051061">
    <property type="component" value="Unassembled WGS sequence"/>
</dbReference>
<comment type="pathway">
    <text evidence="2">Cofactor biosynthesis; tetrahydrofolate biosynthesis; 2-amino-4-hydroxy-6-hydroxymethyl-7,8-dihydropteridine diphosphate from 7,8-dihydroneopterin triphosphate: step 4/4.</text>
</comment>
<comment type="catalytic activity">
    <reaction evidence="1">
        <text>6-hydroxymethyl-7,8-dihydropterin + ATP = (7,8-dihydropterin-6-yl)methyl diphosphate + AMP + H(+)</text>
        <dbReference type="Rhea" id="RHEA:11412"/>
        <dbReference type="ChEBI" id="CHEBI:15378"/>
        <dbReference type="ChEBI" id="CHEBI:30616"/>
        <dbReference type="ChEBI" id="CHEBI:44841"/>
        <dbReference type="ChEBI" id="CHEBI:72950"/>
        <dbReference type="ChEBI" id="CHEBI:456215"/>
        <dbReference type="EC" id="2.7.6.3"/>
    </reaction>
</comment>
<evidence type="ECO:0000259" key="9">
    <source>
        <dbReference type="Pfam" id="PF01288"/>
    </source>
</evidence>
<evidence type="ECO:0000256" key="3">
    <source>
        <dbReference type="ARBA" id="ARBA00013253"/>
    </source>
</evidence>
<keyword evidence="6" id="KW-0418">Kinase</keyword>
<keyword evidence="8" id="KW-0289">Folate biosynthesis</keyword>
<comment type="caution">
    <text evidence="10">The sequence shown here is derived from an EMBL/GenBank/DDBJ whole genome shotgun (WGS) entry which is preliminary data.</text>
</comment>
<keyword evidence="5" id="KW-0547">Nucleotide-binding</keyword>
<name>A0A9D5I0H3_9BACI</name>
<dbReference type="NCBIfam" id="TIGR01498">
    <property type="entry name" value="folK"/>
    <property type="match status" value="1"/>
</dbReference>
<dbReference type="InterPro" id="IPR035907">
    <property type="entry name" value="Hppk_sf"/>
</dbReference>
<dbReference type="Pfam" id="PF01288">
    <property type="entry name" value="HPPK"/>
    <property type="match status" value="1"/>
</dbReference>
<gene>
    <name evidence="10" type="ORF">AN965_19775</name>
</gene>
<dbReference type="PANTHER" id="PTHR43071">
    <property type="entry name" value="2-AMINO-4-HYDROXY-6-HYDROXYMETHYLDIHYDROPTERIDINE PYROPHOSPHOKINASE"/>
    <property type="match status" value="1"/>
</dbReference>
<dbReference type="GO" id="GO:0005524">
    <property type="term" value="F:ATP binding"/>
    <property type="evidence" value="ECO:0007669"/>
    <property type="project" value="UniProtKB-KW"/>
</dbReference>
<dbReference type="GO" id="GO:0003848">
    <property type="term" value="F:2-amino-4-hydroxy-6-hydroxymethyldihydropteridine diphosphokinase activity"/>
    <property type="evidence" value="ECO:0007669"/>
    <property type="project" value="UniProtKB-EC"/>
</dbReference>
<evidence type="ECO:0000256" key="4">
    <source>
        <dbReference type="ARBA" id="ARBA00022679"/>
    </source>
</evidence>
<dbReference type="GO" id="GO:0016301">
    <property type="term" value="F:kinase activity"/>
    <property type="evidence" value="ECO:0007669"/>
    <property type="project" value="UniProtKB-KW"/>
</dbReference>